<dbReference type="Proteomes" id="UP000648816">
    <property type="component" value="Unassembled WGS sequence"/>
</dbReference>
<evidence type="ECO:0000313" key="2">
    <source>
        <dbReference type="EMBL" id="MBV4485821.1"/>
    </source>
</evidence>
<name>A0A923JEE0_9PSED</name>
<reference evidence="1 3" key="1">
    <citation type="journal article" date="2020" name="Microorganisms">
        <title>Reliable Identification of Environmental Pseudomonas Isolates Using the rpoD Gene.</title>
        <authorList>
            <consortium name="The Broad Institute Genome Sequencing Platform"/>
            <person name="Girard L."/>
            <person name="Lood C."/>
            <person name="Rokni-Zadeh H."/>
            <person name="van Noort V."/>
            <person name="Lavigne R."/>
            <person name="De Mot R."/>
        </authorList>
    </citation>
    <scope>NUCLEOTIDE SEQUENCE</scope>
    <source>
        <strain evidence="1 3">SWRI153</strain>
    </source>
</reference>
<dbReference type="AlphaFoldDB" id="A0A923JEE0"/>
<dbReference type="EMBL" id="JABWQP020000003">
    <property type="protein sequence ID" value="MBV4485821.1"/>
    <property type="molecule type" value="Genomic_DNA"/>
</dbReference>
<reference evidence="2" key="3">
    <citation type="submission" date="2021-06" db="EMBL/GenBank/DDBJ databases">
        <title>Updating the genus Pseudomonas: Description of 43 new species and partition of the Pseudomonas putida group.</title>
        <authorList>
            <person name="Girard L."/>
            <person name="Lood C."/>
            <person name="Vandamme P."/>
            <person name="Rokni-Zadeh H."/>
            <person name="Van Noort V."/>
            <person name="Hofte M."/>
            <person name="Lavigne R."/>
            <person name="De Mot R."/>
        </authorList>
    </citation>
    <scope>NUCLEOTIDE SEQUENCE</scope>
    <source>
        <strain evidence="2">SWRI153</strain>
    </source>
</reference>
<sequence>MSRLPLIGITDCSQQSGLHAHHISGDPSVRSAASKARSLSTTVSSTTDKTAASDILDVGHSIRFMASPSTIELFDSQSPCRTRRHARDSARLAGCLESAQQMQRQRKGQVSSSFIVYARCQA</sequence>
<evidence type="ECO:0000313" key="3">
    <source>
        <dbReference type="Proteomes" id="UP000648816"/>
    </source>
</evidence>
<dbReference type="EMBL" id="JABWQP010000003">
    <property type="protein sequence ID" value="MBC3341572.1"/>
    <property type="molecule type" value="Genomic_DNA"/>
</dbReference>
<protein>
    <submittedName>
        <fullName evidence="1">Glutamine amidotransferase</fullName>
    </submittedName>
</protein>
<reference evidence="1" key="2">
    <citation type="submission" date="2020-07" db="EMBL/GenBank/DDBJ databases">
        <authorList>
            <person name="Lood C."/>
            <person name="Girard L."/>
        </authorList>
    </citation>
    <scope>NUCLEOTIDE SEQUENCE</scope>
    <source>
        <strain evidence="1">SWRI153</strain>
    </source>
</reference>
<proteinExistence type="predicted"/>
<keyword evidence="3" id="KW-1185">Reference proteome</keyword>
<comment type="caution">
    <text evidence="1">The sequence shown here is derived from an EMBL/GenBank/DDBJ whole genome shotgun (WGS) entry which is preliminary data.</text>
</comment>
<evidence type="ECO:0000313" key="1">
    <source>
        <dbReference type="EMBL" id="MBC3341572.1"/>
    </source>
</evidence>
<dbReference type="RefSeq" id="WP_186530796.1">
    <property type="nucleotide sequence ID" value="NZ_JABWQP020000003.1"/>
</dbReference>
<gene>
    <name evidence="2" type="ORF">HU727_009505</name>
    <name evidence="1" type="ORF">HU727_07990</name>
</gene>
<accession>A0A923JEE0</accession>
<keyword evidence="1" id="KW-0315">Glutamine amidotransferase</keyword>
<organism evidence="1">
    <name type="scientific">Pseudomonas khorasanensis</name>
    <dbReference type="NCBI Taxonomy" id="2745508"/>
    <lineage>
        <taxon>Bacteria</taxon>
        <taxon>Pseudomonadati</taxon>
        <taxon>Pseudomonadota</taxon>
        <taxon>Gammaproteobacteria</taxon>
        <taxon>Pseudomonadales</taxon>
        <taxon>Pseudomonadaceae</taxon>
        <taxon>Pseudomonas</taxon>
    </lineage>
</organism>